<feature type="compositionally biased region" description="Pro residues" evidence="1">
    <location>
        <begin position="32"/>
        <end position="41"/>
    </location>
</feature>
<gene>
    <name evidence="2" type="ORF">SAM23877_0062</name>
    <name evidence="3" type="ORF">SAM23877_7610</name>
    <name evidence="4" type="ORF">SAMT0042</name>
    <name evidence="5" type="ORF">SAMT0043</name>
</gene>
<dbReference type="EMBL" id="AM238663">
    <property type="protein sequence ID" value="CAJ89030.1"/>
    <property type="molecule type" value="Genomic_DNA"/>
</dbReference>
<evidence type="ECO:0000256" key="1">
    <source>
        <dbReference type="SAM" id="MobiDB-lite"/>
    </source>
</evidence>
<evidence type="ECO:0000313" key="4">
    <source>
        <dbReference type="EMBL" id="CAI78245.1"/>
    </source>
</evidence>
<evidence type="ECO:0000313" key="6">
    <source>
        <dbReference type="Proteomes" id="UP000061018"/>
    </source>
</evidence>
<name>Q1RR43_STRA7</name>
<sequence length="53" mass="6011">MRTRNLRCDRNPPKGWKDELTERWKTPRQDGIPPPPPPTPAPAGFAQEALDFG</sequence>
<protein>
    <submittedName>
        <fullName evidence="4">Uncharacterized protein SAMT0042</fullName>
    </submittedName>
</protein>
<reference evidence="5" key="3">
    <citation type="journal article" date="2006" name="Mol. Biol. Evol.">
        <title>Evolution of the terminal regions of the Streptomyces linear chromosome.</title>
        <authorList>
            <person name="Choulet F."/>
            <person name="Aigle B."/>
            <person name="Gallois A."/>
            <person name="Mangenot S."/>
            <person name="Gerbaud C."/>
            <person name="Truong C."/>
            <person name="Francou F.X."/>
            <person name="Fourrier C."/>
            <person name="Guerineau M."/>
            <person name="Decaris B."/>
            <person name="Barbe V."/>
            <person name="Pernodet J.L."/>
            <person name="Leblond P."/>
        </authorList>
    </citation>
    <scope>NUCLEOTIDE SEQUENCE</scope>
    <source>
        <strain evidence="5">ATCC 23877</strain>
    </source>
</reference>
<dbReference type="KEGG" id="samb:SAM23877_7610"/>
<proteinExistence type="predicted"/>
<reference evidence="4" key="1">
    <citation type="journal article" date="2006" name="J. Bacteriol.">
        <title>Intraspecific variability of the terminal inverted repeats of the linear chromosome of Streptomyces ambofaciens.</title>
        <authorList>
            <person name="Choulet F."/>
            <person name="Gallois A."/>
            <person name="Aigle B."/>
            <person name="Mangenot S."/>
            <person name="Gerbaud C."/>
            <person name="Truong C."/>
            <person name="Francou F.X."/>
            <person name="Borges F."/>
            <person name="Fourrier C."/>
            <person name="Guerineau M."/>
            <person name="Decaris B."/>
            <person name="Barbe V."/>
            <person name="Pernodet J.L."/>
            <person name="Leblond P."/>
        </authorList>
    </citation>
    <scope>NUCLEOTIDE SEQUENCE</scope>
    <source>
        <strain evidence="4">ATCC 23877</strain>
    </source>
</reference>
<dbReference type="EMBL" id="CP012382">
    <property type="protein sequence ID" value="AKZ53111.1"/>
    <property type="molecule type" value="Genomic_DNA"/>
</dbReference>
<dbReference type="AlphaFoldDB" id="Q1RR43"/>
<feature type="compositionally biased region" description="Basic and acidic residues" evidence="1">
    <location>
        <begin position="1"/>
        <end position="28"/>
    </location>
</feature>
<dbReference type="EMBL" id="CP012382">
    <property type="protein sequence ID" value="AKZ60651.1"/>
    <property type="molecule type" value="Genomic_DNA"/>
</dbReference>
<dbReference type="Proteomes" id="UP000061018">
    <property type="component" value="Chromosome"/>
</dbReference>
<dbReference type="RefSeq" id="WP_159041948.1">
    <property type="nucleotide sequence ID" value="NZ_CP012382.1"/>
</dbReference>
<organism evidence="4">
    <name type="scientific">Streptomyces ambofaciens (strain ATCC 23877 / 3486 / DSM 40053 / JCM 4204 / NBRC 12836 / NRRL B-2516)</name>
    <dbReference type="NCBI Taxonomy" id="278992"/>
    <lineage>
        <taxon>Bacteria</taxon>
        <taxon>Bacillati</taxon>
        <taxon>Actinomycetota</taxon>
        <taxon>Actinomycetes</taxon>
        <taxon>Kitasatosporales</taxon>
        <taxon>Streptomycetaceae</taxon>
        <taxon>Streptomyces</taxon>
    </lineage>
</organism>
<evidence type="ECO:0000313" key="2">
    <source>
        <dbReference type="EMBL" id="AKZ53111.1"/>
    </source>
</evidence>
<accession>Q1RR43</accession>
<dbReference type="EMBL" id="AM238664">
    <property type="protein sequence ID" value="CAJ87752.1"/>
    <property type="molecule type" value="Genomic_DNA"/>
</dbReference>
<evidence type="ECO:0000313" key="5">
    <source>
        <dbReference type="EMBL" id="CAJ87752.1"/>
    </source>
</evidence>
<reference evidence="5" key="2">
    <citation type="journal article" date="2006" name="Microbiology (Mosc.)">
        <title>Multiple biosynthetic and uptake systems mediate siderophore-dependent iron acquisition in Streptomyces coelicolor A3(2) and Streptomyces ambofaciens ATCC 23877.</title>
        <authorList>
            <person name="Barona-Gomez F."/>
            <person name="Lautru S."/>
            <person name="Francou F.X."/>
            <person name="Leblond P."/>
            <person name="Pernodet J.L."/>
            <person name="Challis G.L."/>
        </authorList>
    </citation>
    <scope>NUCLEOTIDE SEQUENCE</scope>
    <source>
        <strain evidence="5">ATCC 23877</strain>
    </source>
</reference>
<feature type="region of interest" description="Disordered" evidence="1">
    <location>
        <begin position="1"/>
        <end position="53"/>
    </location>
</feature>
<reference evidence="6" key="4">
    <citation type="journal article" date="2015" name="J. Biotechnol.">
        <title>Complete genome sequence of Streptomyces ambofaciens ATCC 23877, the spiramycin producer.</title>
        <authorList>
            <person name="Thibessard A."/>
            <person name="Haas D."/>
            <person name="Gerbaud C."/>
            <person name="Aigle B."/>
            <person name="Lautru S."/>
            <person name="Pernodet J.L."/>
            <person name="Leblond P."/>
        </authorList>
    </citation>
    <scope>NUCLEOTIDE SEQUENCE [LARGE SCALE GENOMIC DNA]</scope>
    <source>
        <strain evidence="6">ATCC 23877 / 3486 / DSM 40053 / JCM 4204 / NBRC 12836 / NRRL B-2516</strain>
    </source>
</reference>
<reference evidence="2" key="5">
    <citation type="submission" date="2015-07" db="EMBL/GenBank/DDBJ databases">
        <title>Complete genome sequence of Streptomyces ambofaciens ATCC 23877, the spiramycin producer.</title>
        <authorList>
            <person name="Thibessard A."/>
            <person name="Haas D."/>
            <person name="Gerbaud C."/>
            <person name="Aigle B."/>
            <person name="Lautru S."/>
            <person name="Pernodet J.-L."/>
            <person name="Leblond P."/>
        </authorList>
    </citation>
    <scope>NUCLEOTIDE SEQUENCE [LARGE SCALE GENOMIC DNA]</scope>
    <source>
        <strain evidence="2">ATCC 23877</strain>
    </source>
</reference>
<dbReference type="EMBL" id="AJ937740">
    <property type="protein sequence ID" value="CAI77971.1"/>
    <property type="molecule type" value="Genomic_DNA"/>
</dbReference>
<dbReference type="KEGG" id="samb:SAM23877_0062"/>
<evidence type="ECO:0000313" key="3">
    <source>
        <dbReference type="EMBL" id="AKZ60651.1"/>
    </source>
</evidence>
<dbReference type="EMBL" id="AJ937741">
    <property type="protein sequence ID" value="CAI78245.1"/>
    <property type="molecule type" value="Genomic_DNA"/>
</dbReference>